<evidence type="ECO:0000256" key="3">
    <source>
        <dbReference type="ARBA" id="ARBA00012584"/>
    </source>
</evidence>
<keyword evidence="8" id="KW-0547">Nucleotide-binding</keyword>
<evidence type="ECO:0000256" key="10">
    <source>
        <dbReference type="ARBA" id="ARBA00029774"/>
    </source>
</evidence>
<evidence type="ECO:0000256" key="7">
    <source>
        <dbReference type="ARBA" id="ARBA00022695"/>
    </source>
</evidence>
<dbReference type="NCBIfam" id="TIGR00057">
    <property type="entry name" value="L-threonylcarbamoyladenylate synthase"/>
    <property type="match status" value="1"/>
</dbReference>
<protein>
    <recommendedName>
        <fullName evidence="10">L-threonylcarbamoyladenylate synthase</fullName>
        <ecNumber evidence="3">2.7.7.87</ecNumber>
    </recommendedName>
    <alternativeName>
        <fullName evidence="10">L-threonylcarbamoyladenylate synthase</fullName>
    </alternativeName>
</protein>
<dbReference type="InterPro" id="IPR050156">
    <property type="entry name" value="TC-AMP_synthase_SUA5"/>
</dbReference>
<accession>A0A212L938</accession>
<dbReference type="PANTHER" id="PTHR17490:SF16">
    <property type="entry name" value="THREONYLCARBAMOYL-AMP SYNTHASE"/>
    <property type="match status" value="1"/>
</dbReference>
<dbReference type="GO" id="GO:0061710">
    <property type="term" value="F:L-threonylcarbamoyladenylate synthase"/>
    <property type="evidence" value="ECO:0007669"/>
    <property type="project" value="UniProtKB-EC"/>
</dbReference>
<dbReference type="EMBL" id="FMJC01000002">
    <property type="protein sequence ID" value="SCM74025.1"/>
    <property type="molecule type" value="Genomic_DNA"/>
</dbReference>
<feature type="domain" description="YrdC-like" evidence="12">
    <location>
        <begin position="7"/>
        <end position="207"/>
    </location>
</feature>
<evidence type="ECO:0000313" key="13">
    <source>
        <dbReference type="EMBL" id="SCM74025.1"/>
    </source>
</evidence>
<proteinExistence type="inferred from homology"/>
<dbReference type="Pfam" id="PF01300">
    <property type="entry name" value="Sua5_yciO_yrdC"/>
    <property type="match status" value="1"/>
</dbReference>
<keyword evidence="6" id="KW-0819">tRNA processing</keyword>
<dbReference type="GO" id="GO:0003725">
    <property type="term" value="F:double-stranded RNA binding"/>
    <property type="evidence" value="ECO:0007669"/>
    <property type="project" value="InterPro"/>
</dbReference>
<evidence type="ECO:0000259" key="12">
    <source>
        <dbReference type="PROSITE" id="PS51163"/>
    </source>
</evidence>
<dbReference type="GO" id="GO:0005524">
    <property type="term" value="F:ATP binding"/>
    <property type="evidence" value="ECO:0007669"/>
    <property type="project" value="UniProtKB-KW"/>
</dbReference>
<sequence>MSLQSFCQDLQEAVACLRGGHALIFPTETFYGLGCLATDSVAVARVYQLKRRPVHKPLPLLAASAEQVRAVACLEGMPEALAAFWPGPLTVLLPARPAVPAALVNERGQVAVRVTPHPVAAALALGAGGPLTASSANLNGRQPVSRVEQLDPELLAALEHEGQRPCVLTLGPFPQGGEPSTLVEPLADGESAGGSSRRLRMVRAGAVSAQALKAAGFTVV</sequence>
<keyword evidence="5" id="KW-0808">Transferase</keyword>
<comment type="subcellular location">
    <subcellularLocation>
        <location evidence="1">Cytoplasm</location>
    </subcellularLocation>
</comment>
<keyword evidence="7" id="KW-0548">Nucleotidyltransferase</keyword>
<dbReference type="Gene3D" id="3.90.870.10">
    <property type="entry name" value="DHBP synthase"/>
    <property type="match status" value="1"/>
</dbReference>
<comment type="similarity">
    <text evidence="2">Belongs to the SUA5 family.</text>
</comment>
<dbReference type="PROSITE" id="PS51163">
    <property type="entry name" value="YRDC"/>
    <property type="match status" value="1"/>
</dbReference>
<reference evidence="13" key="1">
    <citation type="submission" date="2016-08" db="EMBL/GenBank/DDBJ databases">
        <authorList>
            <person name="Seilhamer J.J."/>
        </authorList>
    </citation>
    <scope>NUCLEOTIDE SEQUENCE</scope>
    <source>
        <strain evidence="13">86-1</strain>
    </source>
</reference>
<evidence type="ECO:0000256" key="5">
    <source>
        <dbReference type="ARBA" id="ARBA00022679"/>
    </source>
</evidence>
<dbReference type="InterPro" id="IPR017945">
    <property type="entry name" value="DHBP_synth_RibB-like_a/b_dom"/>
</dbReference>
<evidence type="ECO:0000256" key="11">
    <source>
        <dbReference type="ARBA" id="ARBA00048366"/>
    </source>
</evidence>
<dbReference type="SUPFAM" id="SSF55821">
    <property type="entry name" value="YrdC/RibB"/>
    <property type="match status" value="1"/>
</dbReference>
<dbReference type="GO" id="GO:0006450">
    <property type="term" value="P:regulation of translational fidelity"/>
    <property type="evidence" value="ECO:0007669"/>
    <property type="project" value="TreeGrafter"/>
</dbReference>
<evidence type="ECO:0000256" key="2">
    <source>
        <dbReference type="ARBA" id="ARBA00007663"/>
    </source>
</evidence>
<dbReference type="InterPro" id="IPR006070">
    <property type="entry name" value="Sua5-like_dom"/>
</dbReference>
<evidence type="ECO:0000256" key="8">
    <source>
        <dbReference type="ARBA" id="ARBA00022741"/>
    </source>
</evidence>
<dbReference type="GO" id="GO:0005737">
    <property type="term" value="C:cytoplasm"/>
    <property type="evidence" value="ECO:0007669"/>
    <property type="project" value="UniProtKB-SubCell"/>
</dbReference>
<organism evidence="13">
    <name type="scientific">uncultured Desulfovibrio sp</name>
    <dbReference type="NCBI Taxonomy" id="167968"/>
    <lineage>
        <taxon>Bacteria</taxon>
        <taxon>Pseudomonadati</taxon>
        <taxon>Thermodesulfobacteriota</taxon>
        <taxon>Desulfovibrionia</taxon>
        <taxon>Desulfovibrionales</taxon>
        <taxon>Desulfovibrionaceae</taxon>
        <taxon>Desulfovibrio</taxon>
        <taxon>environmental samples</taxon>
    </lineage>
</organism>
<evidence type="ECO:0000256" key="9">
    <source>
        <dbReference type="ARBA" id="ARBA00022840"/>
    </source>
</evidence>
<evidence type="ECO:0000256" key="1">
    <source>
        <dbReference type="ARBA" id="ARBA00004496"/>
    </source>
</evidence>
<evidence type="ECO:0000256" key="6">
    <source>
        <dbReference type="ARBA" id="ARBA00022694"/>
    </source>
</evidence>
<comment type="catalytic activity">
    <reaction evidence="11">
        <text>L-threonine + hydrogencarbonate + ATP = L-threonylcarbamoyladenylate + diphosphate + H2O</text>
        <dbReference type="Rhea" id="RHEA:36407"/>
        <dbReference type="ChEBI" id="CHEBI:15377"/>
        <dbReference type="ChEBI" id="CHEBI:17544"/>
        <dbReference type="ChEBI" id="CHEBI:30616"/>
        <dbReference type="ChEBI" id="CHEBI:33019"/>
        <dbReference type="ChEBI" id="CHEBI:57926"/>
        <dbReference type="ChEBI" id="CHEBI:73682"/>
        <dbReference type="EC" id="2.7.7.87"/>
    </reaction>
</comment>
<dbReference type="RefSeq" id="WP_179980974.1">
    <property type="nucleotide sequence ID" value="NZ_LT608333.1"/>
</dbReference>
<dbReference type="GO" id="GO:0008033">
    <property type="term" value="P:tRNA processing"/>
    <property type="evidence" value="ECO:0007669"/>
    <property type="project" value="UniProtKB-KW"/>
</dbReference>
<keyword evidence="9" id="KW-0067">ATP-binding</keyword>
<keyword evidence="4" id="KW-0963">Cytoplasm</keyword>
<name>A0A212L938_9BACT</name>
<gene>
    <name evidence="13" type="ORF">KL86DES1_21687</name>
</gene>
<dbReference type="GO" id="GO:0000049">
    <property type="term" value="F:tRNA binding"/>
    <property type="evidence" value="ECO:0007669"/>
    <property type="project" value="TreeGrafter"/>
</dbReference>
<dbReference type="AlphaFoldDB" id="A0A212L938"/>
<dbReference type="EC" id="2.7.7.87" evidence="3"/>
<dbReference type="PANTHER" id="PTHR17490">
    <property type="entry name" value="SUA5"/>
    <property type="match status" value="1"/>
</dbReference>
<evidence type="ECO:0000256" key="4">
    <source>
        <dbReference type="ARBA" id="ARBA00022490"/>
    </source>
</evidence>